<gene>
    <name evidence="2" type="ORF">GCM10023214_72490</name>
</gene>
<comment type="caution">
    <text evidence="2">The sequence shown here is derived from an EMBL/GenBank/DDBJ whole genome shotgun (WGS) entry which is preliminary data.</text>
</comment>
<accession>A0ABP8VPW5</accession>
<dbReference type="RefSeq" id="WP_346056486.1">
    <property type="nucleotide sequence ID" value="NZ_BAABIB010000157.1"/>
</dbReference>
<sequence>MTGPLPPPSATGVRIAGDHYQWLIAWHACVTTLRDQLTGEPNPVVTVGVEVDGAGNLDDVVLYRRHSPHTYNQVKYTVDSSTPVNATYLTTPTDTGGPSILSKFADSWRKLTQAGEPVELRFISNRAPDPADPLIAGRDARTGLLLPYAATGGHRSRRGQARAAWAAAAGLTEPDLLDLLAVLRFDLARDPTHLHETVALTMLVSGLRAEPPAVAAGAGWVAQQVRQGHRELNLDAIRHAVNELQLHAGPPRTVVSIATLKPDPLAHQAHHTLDWVDRFDGDDPYTKRHPKSPATWSDLQTEIEKIPSHLGGAANIVITGSLRQATAFTVGAALRMVTNTDLAVVQRGRLWSSDTPYDTPITPTVTSHDLGLGQDLGVAIEIATPIASDVLSFSRDHELPVGRLVVISPPGGPRDNAVNGPADACALAVGIRDAVRHEVRGHARVHLFLAGPMGLALLLGHRWNRVAPTLIYEDLQAEGYEAAFTITA</sequence>
<reference evidence="3" key="1">
    <citation type="journal article" date="2019" name="Int. J. Syst. Evol. Microbiol.">
        <title>The Global Catalogue of Microorganisms (GCM) 10K type strain sequencing project: providing services to taxonomists for standard genome sequencing and annotation.</title>
        <authorList>
            <consortium name="The Broad Institute Genomics Platform"/>
            <consortium name="The Broad Institute Genome Sequencing Center for Infectious Disease"/>
            <person name="Wu L."/>
            <person name="Ma J."/>
        </authorList>
    </citation>
    <scope>NUCLEOTIDE SEQUENCE [LARGE SCALE GENOMIC DNA]</scope>
    <source>
        <strain evidence="3">JCM 18054</strain>
    </source>
</reference>
<evidence type="ECO:0000313" key="3">
    <source>
        <dbReference type="Proteomes" id="UP001500192"/>
    </source>
</evidence>
<dbReference type="EMBL" id="BAABIB010000157">
    <property type="protein sequence ID" value="GAA4667915.1"/>
    <property type="molecule type" value="Genomic_DNA"/>
</dbReference>
<keyword evidence="3" id="KW-1185">Reference proteome</keyword>
<dbReference type="Pfam" id="PF18145">
    <property type="entry name" value="SAVED"/>
    <property type="match status" value="1"/>
</dbReference>
<dbReference type="Proteomes" id="UP001500192">
    <property type="component" value="Unassembled WGS sequence"/>
</dbReference>
<proteinExistence type="predicted"/>
<organism evidence="2 3">
    <name type="scientific">Amycolatopsis dongchuanensis</name>
    <dbReference type="NCBI Taxonomy" id="1070866"/>
    <lineage>
        <taxon>Bacteria</taxon>
        <taxon>Bacillati</taxon>
        <taxon>Actinomycetota</taxon>
        <taxon>Actinomycetes</taxon>
        <taxon>Pseudonocardiales</taxon>
        <taxon>Pseudonocardiaceae</taxon>
        <taxon>Amycolatopsis</taxon>
    </lineage>
</organism>
<protein>
    <recommendedName>
        <fullName evidence="1">SMODS-associated and fused to various effectors domain-containing protein</fullName>
    </recommendedName>
</protein>
<name>A0ABP8VPW5_9PSEU</name>
<dbReference type="NCBIfam" id="NF033611">
    <property type="entry name" value="SAVED"/>
    <property type="match status" value="1"/>
</dbReference>
<dbReference type="InterPro" id="IPR040836">
    <property type="entry name" value="SAVED"/>
</dbReference>
<evidence type="ECO:0000259" key="1">
    <source>
        <dbReference type="Pfam" id="PF18145"/>
    </source>
</evidence>
<feature type="domain" description="SMODS-associated and fused to various effectors" evidence="1">
    <location>
        <begin position="302"/>
        <end position="486"/>
    </location>
</feature>
<evidence type="ECO:0000313" key="2">
    <source>
        <dbReference type="EMBL" id="GAA4667915.1"/>
    </source>
</evidence>